<sequence>LKTILGTFEKPTDSPNGSCSLALLGTLLCMNVSSCVTSWIIDFAATNHMTSTSQFFHSYNPCPSNRKIVLLSQELETYISPTIILKDVLHVPNLLVNLVSIEKLTNDLFKYITVFLVEFLLCLCLVCPPPSTVDCHRLLLAAIARHRRPQPSIADRRRLPPPVFLQQTNHDMVSHIAKARAAAEELKGLLVCNSVEETTKRIDKLPMVLILRSLHPNYEHVRDQILSSE</sequence>
<dbReference type="EMBL" id="QJKJ01016219">
    <property type="protein sequence ID" value="RDX61304.1"/>
    <property type="molecule type" value="Genomic_DNA"/>
</dbReference>
<evidence type="ECO:0000313" key="2">
    <source>
        <dbReference type="Proteomes" id="UP000257109"/>
    </source>
</evidence>
<organism evidence="1 2">
    <name type="scientific">Mucuna pruriens</name>
    <name type="common">Velvet bean</name>
    <name type="synonym">Dolichos pruriens</name>
    <dbReference type="NCBI Taxonomy" id="157652"/>
    <lineage>
        <taxon>Eukaryota</taxon>
        <taxon>Viridiplantae</taxon>
        <taxon>Streptophyta</taxon>
        <taxon>Embryophyta</taxon>
        <taxon>Tracheophyta</taxon>
        <taxon>Spermatophyta</taxon>
        <taxon>Magnoliopsida</taxon>
        <taxon>eudicotyledons</taxon>
        <taxon>Gunneridae</taxon>
        <taxon>Pentapetalae</taxon>
        <taxon>rosids</taxon>
        <taxon>fabids</taxon>
        <taxon>Fabales</taxon>
        <taxon>Fabaceae</taxon>
        <taxon>Papilionoideae</taxon>
        <taxon>50 kb inversion clade</taxon>
        <taxon>NPAAA clade</taxon>
        <taxon>indigoferoid/millettioid clade</taxon>
        <taxon>Phaseoleae</taxon>
        <taxon>Mucuna</taxon>
    </lineage>
</organism>
<reference evidence="1" key="1">
    <citation type="submission" date="2018-05" db="EMBL/GenBank/DDBJ databases">
        <title>Draft genome of Mucuna pruriens seed.</title>
        <authorList>
            <person name="Nnadi N.E."/>
            <person name="Vos R."/>
            <person name="Hasami M.H."/>
            <person name="Devisetty U.K."/>
            <person name="Aguiy J.C."/>
        </authorList>
    </citation>
    <scope>NUCLEOTIDE SEQUENCE [LARGE SCALE GENOMIC DNA]</scope>
    <source>
        <strain evidence="1">JCA_2017</strain>
    </source>
</reference>
<accession>A0A371E5K2</accession>
<name>A0A371E5K2_MUCPR</name>
<dbReference type="OrthoDB" id="1428254at2759"/>
<feature type="non-terminal residue" evidence="1">
    <location>
        <position position="1"/>
    </location>
</feature>
<protein>
    <submittedName>
        <fullName evidence="1">Uncharacterized protein</fullName>
    </submittedName>
</protein>
<comment type="caution">
    <text evidence="1">The sequence shown here is derived from an EMBL/GenBank/DDBJ whole genome shotgun (WGS) entry which is preliminary data.</text>
</comment>
<gene>
    <name evidence="1" type="ORF">CR513_60478</name>
</gene>
<dbReference type="Proteomes" id="UP000257109">
    <property type="component" value="Unassembled WGS sequence"/>
</dbReference>
<keyword evidence="2" id="KW-1185">Reference proteome</keyword>
<evidence type="ECO:0000313" key="1">
    <source>
        <dbReference type="EMBL" id="RDX61304.1"/>
    </source>
</evidence>
<dbReference type="AlphaFoldDB" id="A0A371E5K2"/>
<proteinExistence type="predicted"/>